<dbReference type="CDD" id="cd00109">
    <property type="entry name" value="Kunitz-type"/>
    <property type="match status" value="2"/>
</dbReference>
<dbReference type="AlphaFoldDB" id="A0A8K0CLV2"/>
<dbReference type="OrthoDB" id="4473401at2759"/>
<dbReference type="PRINTS" id="PR00759">
    <property type="entry name" value="BASICPTASE"/>
</dbReference>
<dbReference type="InterPro" id="IPR036880">
    <property type="entry name" value="Kunitz_BPTI_sf"/>
</dbReference>
<reference evidence="6" key="1">
    <citation type="submission" date="2019-08" db="EMBL/GenBank/DDBJ databases">
        <title>The genome of the North American firefly Photinus pyralis.</title>
        <authorList>
            <consortium name="Photinus pyralis genome working group"/>
            <person name="Fallon T.R."/>
            <person name="Sander Lower S.E."/>
            <person name="Weng J.-K."/>
        </authorList>
    </citation>
    <scope>NUCLEOTIDE SEQUENCE</scope>
    <source>
        <strain evidence="6">TRF0915ILg1</strain>
        <tissue evidence="6">Whole body</tissue>
    </source>
</reference>
<dbReference type="PROSITE" id="PS50279">
    <property type="entry name" value="BPTI_KUNITZ_2"/>
    <property type="match status" value="2"/>
</dbReference>
<organism evidence="6 7">
    <name type="scientific">Ignelater luminosus</name>
    <name type="common">Cucubano</name>
    <name type="synonym">Pyrophorus luminosus</name>
    <dbReference type="NCBI Taxonomy" id="2038154"/>
    <lineage>
        <taxon>Eukaryota</taxon>
        <taxon>Metazoa</taxon>
        <taxon>Ecdysozoa</taxon>
        <taxon>Arthropoda</taxon>
        <taxon>Hexapoda</taxon>
        <taxon>Insecta</taxon>
        <taxon>Pterygota</taxon>
        <taxon>Neoptera</taxon>
        <taxon>Endopterygota</taxon>
        <taxon>Coleoptera</taxon>
        <taxon>Polyphaga</taxon>
        <taxon>Elateriformia</taxon>
        <taxon>Elateroidea</taxon>
        <taxon>Elateridae</taxon>
        <taxon>Agrypninae</taxon>
        <taxon>Pyrophorini</taxon>
        <taxon>Ignelater</taxon>
    </lineage>
</organism>
<dbReference type="FunFam" id="4.10.410.10:FF:000020">
    <property type="entry name" value="Collagen, type VI, alpha 3"/>
    <property type="match status" value="1"/>
</dbReference>
<evidence type="ECO:0000259" key="5">
    <source>
        <dbReference type="PROSITE" id="PS50279"/>
    </source>
</evidence>
<protein>
    <recommendedName>
        <fullName evidence="5">BPTI/Kunitz inhibitor domain-containing protein</fullName>
    </recommendedName>
</protein>
<keyword evidence="1" id="KW-0646">Protease inhibitor</keyword>
<dbReference type="InterPro" id="IPR050098">
    <property type="entry name" value="TFPI/VKTCI-like"/>
</dbReference>
<dbReference type="PANTHER" id="PTHR10083">
    <property type="entry name" value="KUNITZ-TYPE PROTEASE INHIBITOR-RELATED"/>
    <property type="match status" value="1"/>
</dbReference>
<gene>
    <name evidence="6" type="ORF">ILUMI_19978</name>
</gene>
<comment type="caution">
    <text evidence="6">The sequence shown here is derived from an EMBL/GenBank/DDBJ whole genome shotgun (WGS) entry which is preliminary data.</text>
</comment>
<dbReference type="Pfam" id="PF00014">
    <property type="entry name" value="Kunitz_BPTI"/>
    <property type="match status" value="2"/>
</dbReference>
<evidence type="ECO:0000256" key="3">
    <source>
        <dbReference type="ARBA" id="ARBA00023157"/>
    </source>
</evidence>
<proteinExistence type="predicted"/>
<dbReference type="EMBL" id="VTPC01088405">
    <property type="protein sequence ID" value="KAF2886195.1"/>
    <property type="molecule type" value="Genomic_DNA"/>
</dbReference>
<evidence type="ECO:0000313" key="7">
    <source>
        <dbReference type="Proteomes" id="UP000801492"/>
    </source>
</evidence>
<dbReference type="InterPro" id="IPR002223">
    <property type="entry name" value="Kunitz_BPTI"/>
</dbReference>
<feature type="domain" description="BPTI/Kunitz inhibitor" evidence="5">
    <location>
        <begin position="95"/>
        <end position="145"/>
    </location>
</feature>
<evidence type="ECO:0000256" key="4">
    <source>
        <dbReference type="SAM" id="SignalP"/>
    </source>
</evidence>
<dbReference type="Proteomes" id="UP000801492">
    <property type="component" value="Unassembled WGS sequence"/>
</dbReference>
<accession>A0A8K0CLV2</accession>
<name>A0A8K0CLV2_IGNLU</name>
<dbReference type="SMART" id="SM00131">
    <property type="entry name" value="KU"/>
    <property type="match status" value="2"/>
</dbReference>
<dbReference type="Gene3D" id="4.10.410.10">
    <property type="entry name" value="Pancreatic trypsin inhibitor Kunitz domain"/>
    <property type="match status" value="2"/>
</dbReference>
<dbReference type="SUPFAM" id="SSF57362">
    <property type="entry name" value="BPTI-like"/>
    <property type="match status" value="2"/>
</dbReference>
<evidence type="ECO:0000313" key="6">
    <source>
        <dbReference type="EMBL" id="KAF2886195.1"/>
    </source>
</evidence>
<keyword evidence="7" id="KW-1185">Reference proteome</keyword>
<feature type="signal peptide" evidence="4">
    <location>
        <begin position="1"/>
        <end position="30"/>
    </location>
</feature>
<sequence>MSSPSLSKISNLKYWVLVIFLKIFFNKSTGYDRSSICELPFDIGPCEENIPVWWYNAQTKNCYQVYYSGCGGNPNNFLARKQCVKICKRGDRGICEMPFEVGKCKMYYPVWYYNYATDDCERGIYGGCGGNSNRFSHKQDCLDHCIQTSKFEYNSVKLK</sequence>
<dbReference type="GO" id="GO:0004867">
    <property type="term" value="F:serine-type endopeptidase inhibitor activity"/>
    <property type="evidence" value="ECO:0007669"/>
    <property type="project" value="UniProtKB-KW"/>
</dbReference>
<feature type="domain" description="BPTI/Kunitz inhibitor" evidence="5">
    <location>
        <begin position="37"/>
        <end position="87"/>
    </location>
</feature>
<feature type="chain" id="PRO_5035471476" description="BPTI/Kunitz inhibitor domain-containing protein" evidence="4">
    <location>
        <begin position="31"/>
        <end position="159"/>
    </location>
</feature>
<keyword evidence="4" id="KW-0732">Signal</keyword>
<evidence type="ECO:0000256" key="2">
    <source>
        <dbReference type="ARBA" id="ARBA00022900"/>
    </source>
</evidence>
<keyword evidence="2" id="KW-0722">Serine protease inhibitor</keyword>
<keyword evidence="3" id="KW-1015">Disulfide bond</keyword>
<evidence type="ECO:0000256" key="1">
    <source>
        <dbReference type="ARBA" id="ARBA00022690"/>
    </source>
</evidence>